<feature type="compositionally biased region" description="Polar residues" evidence="1">
    <location>
        <begin position="255"/>
        <end position="264"/>
    </location>
</feature>
<name>A0AA88ALN3_FICCA</name>
<feature type="compositionally biased region" description="Low complexity" evidence="1">
    <location>
        <begin position="290"/>
        <end position="307"/>
    </location>
</feature>
<evidence type="ECO:0000313" key="3">
    <source>
        <dbReference type="Proteomes" id="UP001187192"/>
    </source>
</evidence>
<keyword evidence="3" id="KW-1185">Reference proteome</keyword>
<sequence length="320" mass="34484">MVEEAFNGTLPSLDNLHKRRVECGLHCDRIKCVSFDGLCVASSLTLRPHDLEVFCVLAWSIWWNRNLHCMLLFLSWRAPPLGKFKRNVDAAVRSDVGFIGIGTIVRDSSGVVTGCLAERMEVNVLTAVSNATGLCDGEAEADLIVQDIREFLSLPTPRALACPAIRLRQSSPAPAPEFACAWEGVRPPRLHRVQQRSSPAPTTEFACACTCPSTGVVPHLHRSSLQTPEFVGARVRRPSFPPPCKAPLSFPPPGESTSKGNSIQGRGPGSGLSKCQNCKQQGHNKRTFPSNSSGSGPSTGSSNHGNGLMSDLFDGGQNSW</sequence>
<accession>A0AA88ALN3</accession>
<reference evidence="2" key="1">
    <citation type="submission" date="2023-07" db="EMBL/GenBank/DDBJ databases">
        <title>draft genome sequence of fig (Ficus carica).</title>
        <authorList>
            <person name="Takahashi T."/>
            <person name="Nishimura K."/>
        </authorList>
    </citation>
    <scope>NUCLEOTIDE SEQUENCE</scope>
</reference>
<evidence type="ECO:0000313" key="2">
    <source>
        <dbReference type="EMBL" id="GMN46336.1"/>
    </source>
</evidence>
<dbReference type="AlphaFoldDB" id="A0AA88ALN3"/>
<proteinExistence type="predicted"/>
<comment type="caution">
    <text evidence="2">The sequence shown here is derived from an EMBL/GenBank/DDBJ whole genome shotgun (WGS) entry which is preliminary data.</text>
</comment>
<gene>
    <name evidence="2" type="ORF">TIFTF001_015520</name>
</gene>
<evidence type="ECO:0000256" key="1">
    <source>
        <dbReference type="SAM" id="MobiDB-lite"/>
    </source>
</evidence>
<dbReference type="Proteomes" id="UP001187192">
    <property type="component" value="Unassembled WGS sequence"/>
</dbReference>
<organism evidence="2 3">
    <name type="scientific">Ficus carica</name>
    <name type="common">Common fig</name>
    <dbReference type="NCBI Taxonomy" id="3494"/>
    <lineage>
        <taxon>Eukaryota</taxon>
        <taxon>Viridiplantae</taxon>
        <taxon>Streptophyta</taxon>
        <taxon>Embryophyta</taxon>
        <taxon>Tracheophyta</taxon>
        <taxon>Spermatophyta</taxon>
        <taxon>Magnoliopsida</taxon>
        <taxon>eudicotyledons</taxon>
        <taxon>Gunneridae</taxon>
        <taxon>Pentapetalae</taxon>
        <taxon>rosids</taxon>
        <taxon>fabids</taxon>
        <taxon>Rosales</taxon>
        <taxon>Moraceae</taxon>
        <taxon>Ficeae</taxon>
        <taxon>Ficus</taxon>
    </lineage>
</organism>
<feature type="compositionally biased region" description="Pro residues" evidence="1">
    <location>
        <begin position="239"/>
        <end position="254"/>
    </location>
</feature>
<feature type="region of interest" description="Disordered" evidence="1">
    <location>
        <begin position="234"/>
        <end position="320"/>
    </location>
</feature>
<protein>
    <submittedName>
        <fullName evidence="2">Uncharacterized protein</fullName>
    </submittedName>
</protein>
<dbReference type="EMBL" id="BTGU01000022">
    <property type="protein sequence ID" value="GMN46336.1"/>
    <property type="molecule type" value="Genomic_DNA"/>
</dbReference>